<feature type="compositionally biased region" description="Basic residues" evidence="5">
    <location>
        <begin position="412"/>
        <end position="430"/>
    </location>
</feature>
<keyword evidence="9" id="KW-1185">Reference proteome</keyword>
<dbReference type="SMART" id="SM00487">
    <property type="entry name" value="DEXDc"/>
    <property type="match status" value="1"/>
</dbReference>
<dbReference type="InterPro" id="IPR050547">
    <property type="entry name" value="DEAD_box_RNA_helicases"/>
</dbReference>
<feature type="compositionally biased region" description="Basic and acidic residues" evidence="5">
    <location>
        <begin position="382"/>
        <end position="411"/>
    </location>
</feature>
<keyword evidence="4" id="KW-0067">ATP-binding</keyword>
<dbReference type="GO" id="GO:0005829">
    <property type="term" value="C:cytosol"/>
    <property type="evidence" value="ECO:0007669"/>
    <property type="project" value="TreeGrafter"/>
</dbReference>
<evidence type="ECO:0000256" key="2">
    <source>
        <dbReference type="ARBA" id="ARBA00022801"/>
    </source>
</evidence>
<evidence type="ECO:0000256" key="4">
    <source>
        <dbReference type="ARBA" id="ARBA00022840"/>
    </source>
</evidence>
<organism evidence="8 9">
    <name type="scientific">Vagococcus fluvialis bH819</name>
    <dbReference type="NCBI Taxonomy" id="1255619"/>
    <lineage>
        <taxon>Bacteria</taxon>
        <taxon>Bacillati</taxon>
        <taxon>Bacillota</taxon>
        <taxon>Bacilli</taxon>
        <taxon>Lactobacillales</taxon>
        <taxon>Enterococcaceae</taxon>
        <taxon>Vagococcus</taxon>
    </lineage>
</organism>
<dbReference type="EMBL" id="FWFD01000008">
    <property type="protein sequence ID" value="SLM85276.1"/>
    <property type="molecule type" value="Genomic_DNA"/>
</dbReference>
<dbReference type="GO" id="GO:0009409">
    <property type="term" value="P:response to cold"/>
    <property type="evidence" value="ECO:0007669"/>
    <property type="project" value="TreeGrafter"/>
</dbReference>
<dbReference type="OrthoDB" id="9805696at2"/>
<keyword evidence="3 8" id="KW-0347">Helicase</keyword>
<dbReference type="CDD" id="cd00268">
    <property type="entry name" value="DEADc"/>
    <property type="match status" value="1"/>
</dbReference>
<accession>A0A1X6WNM6</accession>
<reference evidence="9" key="1">
    <citation type="submission" date="2017-02" db="EMBL/GenBank/DDBJ databases">
        <authorList>
            <person name="Dridi B."/>
        </authorList>
    </citation>
    <scope>NUCLEOTIDE SEQUENCE [LARGE SCALE GENOMIC DNA]</scope>
    <source>
        <strain evidence="9">bH819</strain>
    </source>
</reference>
<dbReference type="InterPro" id="IPR044742">
    <property type="entry name" value="DEAD/DEAH_RhlB"/>
</dbReference>
<protein>
    <submittedName>
        <fullName evidence="8">ATP-dependent RNA helicase YfmL</fullName>
    </submittedName>
</protein>
<feature type="domain" description="Helicase ATP-binding" evidence="6">
    <location>
        <begin position="31"/>
        <end position="200"/>
    </location>
</feature>
<evidence type="ECO:0000313" key="9">
    <source>
        <dbReference type="Proteomes" id="UP000195918"/>
    </source>
</evidence>
<dbReference type="Pfam" id="PF00270">
    <property type="entry name" value="DEAD"/>
    <property type="match status" value="1"/>
</dbReference>
<evidence type="ECO:0000313" key="8">
    <source>
        <dbReference type="EMBL" id="SLM85276.1"/>
    </source>
</evidence>
<keyword evidence="2" id="KW-0378">Hydrolase</keyword>
<dbReference type="InterPro" id="IPR027417">
    <property type="entry name" value="P-loop_NTPase"/>
</dbReference>
<dbReference type="GO" id="GO:0033592">
    <property type="term" value="F:RNA strand annealing activity"/>
    <property type="evidence" value="ECO:0007669"/>
    <property type="project" value="TreeGrafter"/>
</dbReference>
<dbReference type="GO" id="GO:0016787">
    <property type="term" value="F:hydrolase activity"/>
    <property type="evidence" value="ECO:0007669"/>
    <property type="project" value="UniProtKB-KW"/>
</dbReference>
<proteinExistence type="predicted"/>
<dbReference type="AlphaFoldDB" id="A0A1X6WNM6"/>
<gene>
    <name evidence="8" type="ORF">FM121_04210</name>
</gene>
<dbReference type="InterPro" id="IPR001650">
    <property type="entry name" value="Helicase_C-like"/>
</dbReference>
<evidence type="ECO:0000256" key="5">
    <source>
        <dbReference type="SAM" id="MobiDB-lite"/>
    </source>
</evidence>
<dbReference type="SUPFAM" id="SSF52540">
    <property type="entry name" value="P-loop containing nucleoside triphosphate hydrolases"/>
    <property type="match status" value="1"/>
</dbReference>
<evidence type="ECO:0000256" key="3">
    <source>
        <dbReference type="ARBA" id="ARBA00022806"/>
    </source>
</evidence>
<dbReference type="Proteomes" id="UP000195918">
    <property type="component" value="Unassembled WGS sequence"/>
</dbReference>
<dbReference type="GO" id="GO:0005840">
    <property type="term" value="C:ribosome"/>
    <property type="evidence" value="ECO:0007669"/>
    <property type="project" value="TreeGrafter"/>
</dbReference>
<sequence>MSMFEELLKEWQEKWEKENFKAPTLIQEEMFMPLKTGKSVLGISPTGSGKTLAYLLPLLQTVEKGGGNQLLILLPSQELASQVAEVTRDWIKPLDLNIQSIIGGANISRQMERLKKRPEVLVGTPGRVLELIKAKKIKAHLIKTLVLDEVDDLVAQVEYNATKSVMKSVMADTQIVAVSATGQVILPEVDTLFKVTPEIVDVTKEDTTKGVIRHTYIEAPTRKRSDTLRRLSYVDNFKGLVFFNQLSELGVASERLTYLGIDHRTLASDQHQSERKRAIEDFEKNKVSLLLTTDIGARGLDFSDLTYVVQYDISINAENYVHRSGRVGRMGKNGEVISLVNEREIRELKKMIKGMDRELKEVFVSHNQILTEEEEAELELPEQPKKKESKKIDKPIEKKVIKKAKEVEEKPKKKKKNRTNRNKNKGIHWK</sequence>
<dbReference type="RefSeq" id="WP_086950916.1">
    <property type="nucleotide sequence ID" value="NZ_FWFD01000008.1"/>
</dbReference>
<evidence type="ECO:0000259" key="6">
    <source>
        <dbReference type="PROSITE" id="PS51192"/>
    </source>
</evidence>
<dbReference type="SMART" id="SM00490">
    <property type="entry name" value="HELICc"/>
    <property type="match status" value="1"/>
</dbReference>
<evidence type="ECO:0000259" key="7">
    <source>
        <dbReference type="PROSITE" id="PS51194"/>
    </source>
</evidence>
<dbReference type="CDD" id="cd18787">
    <property type="entry name" value="SF2_C_DEAD"/>
    <property type="match status" value="1"/>
</dbReference>
<dbReference type="GO" id="GO:0005524">
    <property type="term" value="F:ATP binding"/>
    <property type="evidence" value="ECO:0007669"/>
    <property type="project" value="UniProtKB-KW"/>
</dbReference>
<feature type="domain" description="Helicase C-terminal" evidence="7">
    <location>
        <begin position="194"/>
        <end position="370"/>
    </location>
</feature>
<dbReference type="PROSITE" id="PS51194">
    <property type="entry name" value="HELICASE_CTER"/>
    <property type="match status" value="1"/>
</dbReference>
<dbReference type="Pfam" id="PF00271">
    <property type="entry name" value="Helicase_C"/>
    <property type="match status" value="1"/>
</dbReference>
<dbReference type="InterPro" id="IPR014001">
    <property type="entry name" value="Helicase_ATP-bd"/>
</dbReference>
<name>A0A1X6WNM6_9ENTE</name>
<dbReference type="PANTHER" id="PTHR47963">
    <property type="entry name" value="DEAD-BOX ATP-DEPENDENT RNA HELICASE 47, MITOCHONDRIAL"/>
    <property type="match status" value="1"/>
</dbReference>
<dbReference type="Gene3D" id="3.40.50.300">
    <property type="entry name" value="P-loop containing nucleotide triphosphate hydrolases"/>
    <property type="match status" value="2"/>
</dbReference>
<dbReference type="PANTHER" id="PTHR47963:SF7">
    <property type="entry name" value="ATP-DEPENDENT RNA HELICASE YFML-RELATED"/>
    <property type="match status" value="1"/>
</dbReference>
<dbReference type="InterPro" id="IPR011545">
    <property type="entry name" value="DEAD/DEAH_box_helicase_dom"/>
</dbReference>
<keyword evidence="1" id="KW-0547">Nucleotide-binding</keyword>
<dbReference type="GO" id="GO:0003724">
    <property type="term" value="F:RNA helicase activity"/>
    <property type="evidence" value="ECO:0007669"/>
    <property type="project" value="TreeGrafter"/>
</dbReference>
<evidence type="ECO:0000256" key="1">
    <source>
        <dbReference type="ARBA" id="ARBA00022741"/>
    </source>
</evidence>
<dbReference type="PROSITE" id="PS51192">
    <property type="entry name" value="HELICASE_ATP_BIND_1"/>
    <property type="match status" value="1"/>
</dbReference>
<feature type="region of interest" description="Disordered" evidence="5">
    <location>
        <begin position="374"/>
        <end position="430"/>
    </location>
</feature>